<feature type="transmembrane region" description="Helical" evidence="9">
    <location>
        <begin position="7"/>
        <end position="28"/>
    </location>
</feature>
<evidence type="ECO:0000259" key="10">
    <source>
        <dbReference type="PROSITE" id="PS50111"/>
    </source>
</evidence>
<comment type="subcellular location">
    <subcellularLocation>
        <location evidence="1">Cell inner membrane</location>
        <topology evidence="1">Multi-pass membrane protein</topology>
    </subcellularLocation>
</comment>
<dbReference type="GO" id="GO:0006935">
    <property type="term" value="P:chemotaxis"/>
    <property type="evidence" value="ECO:0007669"/>
    <property type="project" value="InterPro"/>
</dbReference>
<dbReference type="PROSITE" id="PS50885">
    <property type="entry name" value="HAMP"/>
    <property type="match status" value="1"/>
</dbReference>
<dbReference type="SUPFAM" id="SSF58104">
    <property type="entry name" value="Methyl-accepting chemotaxis protein (MCP) signaling domain"/>
    <property type="match status" value="1"/>
</dbReference>
<keyword evidence="2" id="KW-0997">Cell inner membrane</keyword>
<feature type="domain" description="T-SNARE coiled-coil homology" evidence="11">
    <location>
        <begin position="421"/>
        <end position="483"/>
    </location>
</feature>
<gene>
    <name evidence="13" type="ORF">E4656_14640</name>
</gene>
<dbReference type="PROSITE" id="PS50192">
    <property type="entry name" value="T_SNARE"/>
    <property type="match status" value="1"/>
</dbReference>
<proteinExistence type="inferred from homology"/>
<dbReference type="InterPro" id="IPR004090">
    <property type="entry name" value="Chemotax_Me-accpt_rcpt"/>
</dbReference>
<evidence type="ECO:0000256" key="4">
    <source>
        <dbReference type="ARBA" id="ARBA00022989"/>
    </source>
</evidence>
<keyword evidence="5 9" id="KW-0472">Membrane</keyword>
<feature type="domain" description="HAMP" evidence="12">
    <location>
        <begin position="175"/>
        <end position="229"/>
    </location>
</feature>
<dbReference type="SMART" id="SM00283">
    <property type="entry name" value="MA"/>
    <property type="match status" value="1"/>
</dbReference>
<dbReference type="InterPro" id="IPR004089">
    <property type="entry name" value="MCPsignal_dom"/>
</dbReference>
<dbReference type="PANTHER" id="PTHR32089:SF119">
    <property type="entry name" value="METHYL-ACCEPTING CHEMOTAXIS PROTEIN CTPL"/>
    <property type="match status" value="1"/>
</dbReference>
<dbReference type="Gene3D" id="1.10.287.950">
    <property type="entry name" value="Methyl-accepting chemotaxis protein"/>
    <property type="match status" value="1"/>
</dbReference>
<dbReference type="PROSITE" id="PS50111">
    <property type="entry name" value="CHEMOTAXIS_TRANSDUC_2"/>
    <property type="match status" value="1"/>
</dbReference>
<dbReference type="Proteomes" id="UP000297475">
    <property type="component" value="Unassembled WGS sequence"/>
</dbReference>
<keyword evidence="3 9" id="KW-0812">Transmembrane</keyword>
<feature type="domain" description="Methyl-accepting transducer" evidence="10">
    <location>
        <begin position="234"/>
        <end position="470"/>
    </location>
</feature>
<keyword evidence="6 8" id="KW-0807">Transducer</keyword>
<dbReference type="PANTHER" id="PTHR32089">
    <property type="entry name" value="METHYL-ACCEPTING CHEMOTAXIS PROTEIN MCPB"/>
    <property type="match status" value="1"/>
</dbReference>
<evidence type="ECO:0000259" key="12">
    <source>
        <dbReference type="PROSITE" id="PS50885"/>
    </source>
</evidence>
<name>A0A4Z0W900_9GAMM</name>
<keyword evidence="14" id="KW-1185">Reference proteome</keyword>
<dbReference type="FunFam" id="1.10.287.950:FF:000001">
    <property type="entry name" value="Methyl-accepting chemotaxis sensory transducer"/>
    <property type="match status" value="1"/>
</dbReference>
<evidence type="ECO:0000256" key="9">
    <source>
        <dbReference type="SAM" id="Phobius"/>
    </source>
</evidence>
<comment type="similarity">
    <text evidence="7">Belongs to the methyl-accepting chemotaxis (MCP) protein family.</text>
</comment>
<evidence type="ECO:0000256" key="5">
    <source>
        <dbReference type="ARBA" id="ARBA00023136"/>
    </source>
</evidence>
<dbReference type="SMART" id="SM00304">
    <property type="entry name" value="HAMP"/>
    <property type="match status" value="1"/>
</dbReference>
<evidence type="ECO:0000256" key="2">
    <source>
        <dbReference type="ARBA" id="ARBA00022519"/>
    </source>
</evidence>
<evidence type="ECO:0000256" key="6">
    <source>
        <dbReference type="ARBA" id="ARBA00023224"/>
    </source>
</evidence>
<reference evidence="13 14" key="1">
    <citation type="submission" date="2019-04" db="EMBL/GenBank/DDBJ databases">
        <title>Natronospirillum operosus gen. nov., sp. nov., a haloalkaliphilic satellite isolated from decaying biomass of laboratory culture of cyanobacterium Geitlerinema sp. and proposal of Natronospirillaceae fam. nov. and Saccharospirillaceae fam. nov.</title>
        <authorList>
            <person name="Kevbrin V."/>
            <person name="Boltyanskaya Y."/>
            <person name="Koziaeva V."/>
            <person name="Grouzdev D.S."/>
            <person name="Park M."/>
            <person name="Cho J."/>
        </authorList>
    </citation>
    <scope>NUCLEOTIDE SEQUENCE [LARGE SCALE GENOMIC DNA]</scope>
    <source>
        <strain evidence="13 14">G-116</strain>
    </source>
</reference>
<evidence type="ECO:0000313" key="13">
    <source>
        <dbReference type="EMBL" id="TGG91637.1"/>
    </source>
</evidence>
<evidence type="ECO:0000256" key="7">
    <source>
        <dbReference type="ARBA" id="ARBA00029447"/>
    </source>
</evidence>
<dbReference type="Pfam" id="PF00015">
    <property type="entry name" value="MCPsignal"/>
    <property type="match status" value="1"/>
</dbReference>
<comment type="caution">
    <text evidence="13">The sequence shown here is derived from an EMBL/GenBank/DDBJ whole genome shotgun (WGS) entry which is preliminary data.</text>
</comment>
<dbReference type="RefSeq" id="WP_135484048.1">
    <property type="nucleotide sequence ID" value="NZ_SRMF01000007.1"/>
</dbReference>
<keyword evidence="4 9" id="KW-1133">Transmembrane helix</keyword>
<dbReference type="InterPro" id="IPR000727">
    <property type="entry name" value="T_SNARE_dom"/>
</dbReference>
<evidence type="ECO:0000259" key="11">
    <source>
        <dbReference type="PROSITE" id="PS50192"/>
    </source>
</evidence>
<accession>A0A4Z0W900</accession>
<evidence type="ECO:0000256" key="1">
    <source>
        <dbReference type="ARBA" id="ARBA00004429"/>
    </source>
</evidence>
<evidence type="ECO:0000256" key="8">
    <source>
        <dbReference type="PROSITE-ProRule" id="PRU00284"/>
    </source>
</evidence>
<dbReference type="OrthoDB" id="5613951at2"/>
<sequence>MSVLNRISFRFNAVTGAVVIIMLTVFAWNNYRTNETALSGQLERQVDAVVFRLQQSIPPAIWNFSPSQALLIVDSEVAADVISAIFVFDDQGALIVGMETDAEGEIVDADPAAYEARNGRDVELHWGEALVGRALIYQDASAVQQALRDSLLQVTLQNILLVLILLGALFGLLNQLVSRPIRSLNAALTEIADGDGDLTRQIAVRRQDEVGGLATDFNRFIDKIRGLVSRVIDSVADMDKAIASSAETTRRTREGALRQQQETDQVAAATQEMARTAEEVARSSEAASAAAREADEQGRRAQQIVHSAIGAIVALADDIEQNARVVNSLEEDVEAITTVLDVIRGIAEQTNLLALNAAIEAARAGEQGRGFAVVADEVRTLASRTQSSTEEIHAMIERLETGARNAVQAMTSSRERGVTTVEQAREAEASLDGVAEAVTRINDMNTQIASAVTEQTSVANEISSSLARIVEIAEQAARDSAAAEQGSEQLESLARDLRNLVASFQV</sequence>
<evidence type="ECO:0000256" key="3">
    <source>
        <dbReference type="ARBA" id="ARBA00022692"/>
    </source>
</evidence>
<dbReference type="GO" id="GO:0004888">
    <property type="term" value="F:transmembrane signaling receptor activity"/>
    <property type="evidence" value="ECO:0007669"/>
    <property type="project" value="InterPro"/>
</dbReference>
<dbReference type="GO" id="GO:0007165">
    <property type="term" value="P:signal transduction"/>
    <property type="evidence" value="ECO:0007669"/>
    <property type="project" value="UniProtKB-KW"/>
</dbReference>
<dbReference type="Pfam" id="PF00672">
    <property type="entry name" value="HAMP"/>
    <property type="match status" value="1"/>
</dbReference>
<dbReference type="PRINTS" id="PR00260">
    <property type="entry name" value="CHEMTRNSDUCR"/>
</dbReference>
<dbReference type="CDD" id="cd06225">
    <property type="entry name" value="HAMP"/>
    <property type="match status" value="1"/>
</dbReference>
<dbReference type="EMBL" id="SRMF01000007">
    <property type="protein sequence ID" value="TGG91637.1"/>
    <property type="molecule type" value="Genomic_DNA"/>
</dbReference>
<dbReference type="InterPro" id="IPR003660">
    <property type="entry name" value="HAMP_dom"/>
</dbReference>
<organism evidence="13 14">
    <name type="scientific">Natronospirillum operosum</name>
    <dbReference type="NCBI Taxonomy" id="2759953"/>
    <lineage>
        <taxon>Bacteria</taxon>
        <taxon>Pseudomonadati</taxon>
        <taxon>Pseudomonadota</taxon>
        <taxon>Gammaproteobacteria</taxon>
        <taxon>Oceanospirillales</taxon>
        <taxon>Natronospirillaceae</taxon>
        <taxon>Natronospirillum</taxon>
    </lineage>
</organism>
<keyword evidence="2" id="KW-1003">Cell membrane</keyword>
<dbReference type="AlphaFoldDB" id="A0A4Z0W900"/>
<dbReference type="GO" id="GO:0005886">
    <property type="term" value="C:plasma membrane"/>
    <property type="evidence" value="ECO:0007669"/>
    <property type="project" value="UniProtKB-SubCell"/>
</dbReference>
<evidence type="ECO:0000313" key="14">
    <source>
        <dbReference type="Proteomes" id="UP000297475"/>
    </source>
</evidence>
<protein>
    <submittedName>
        <fullName evidence="13">Methyl-accepting chemotaxis protein</fullName>
    </submittedName>
</protein>